<evidence type="ECO:0000313" key="5">
    <source>
        <dbReference type="Proteomes" id="UP001139103"/>
    </source>
</evidence>
<keyword evidence="2" id="KW-0812">Transmembrane</keyword>
<feature type="region of interest" description="Disordered" evidence="1">
    <location>
        <begin position="69"/>
        <end position="93"/>
    </location>
</feature>
<evidence type="ECO:0000313" key="4">
    <source>
        <dbReference type="EMBL" id="MCC9631260.1"/>
    </source>
</evidence>
<evidence type="ECO:0000259" key="3">
    <source>
        <dbReference type="Pfam" id="PF13400"/>
    </source>
</evidence>
<evidence type="ECO:0000256" key="1">
    <source>
        <dbReference type="SAM" id="MobiDB-lite"/>
    </source>
</evidence>
<dbReference type="InterPro" id="IPR028087">
    <property type="entry name" value="Tad_N"/>
</dbReference>
<dbReference type="Pfam" id="PF13400">
    <property type="entry name" value="Tad"/>
    <property type="match status" value="1"/>
</dbReference>
<dbReference type="RefSeq" id="WP_230223069.1">
    <property type="nucleotide sequence ID" value="NZ_JAJKFT010000010.1"/>
</dbReference>
<keyword evidence="2" id="KW-0472">Membrane</keyword>
<feature type="transmembrane region" description="Helical" evidence="2">
    <location>
        <begin position="21"/>
        <end position="39"/>
    </location>
</feature>
<keyword evidence="5" id="KW-1185">Reference proteome</keyword>
<accession>A0A9X1MRT3</accession>
<evidence type="ECO:0000256" key="2">
    <source>
        <dbReference type="SAM" id="Phobius"/>
    </source>
</evidence>
<protein>
    <submittedName>
        <fullName evidence="4">Pilus assembly protein TadG-related protein</fullName>
    </submittedName>
</protein>
<dbReference type="AlphaFoldDB" id="A0A9X1MRT3"/>
<gene>
    <name evidence="4" type="ORF">LOC68_22940</name>
</gene>
<feature type="domain" description="Putative Flp pilus-assembly TadG-like N-terminal" evidence="3">
    <location>
        <begin position="19"/>
        <end position="63"/>
    </location>
</feature>
<sequence length="219" mass="23572">MSIIAPNRRSRARRSRRGVSVLWLIVFLPLALIGLLMTIETGRLWLARAEVEDALEAAALAAVIEWGHHHHHHGPHPHPHPPQNPHADHHGPNSTLAARQVAADFAASNTVLGSAFSLHDPSLNHHSNGNGNQNASSGGVLVFGAITQVQPTVIFDPNADPHNPNYFYAVLARSAYPVASEFSFGGFTLGPYAIQAETVAMIDDDGRARIVRIDSIASP</sequence>
<comment type="caution">
    <text evidence="4">The sequence shown here is derived from an EMBL/GenBank/DDBJ whole genome shotgun (WGS) entry which is preliminary data.</text>
</comment>
<feature type="compositionally biased region" description="Basic residues" evidence="1">
    <location>
        <begin position="69"/>
        <end position="79"/>
    </location>
</feature>
<dbReference type="EMBL" id="JAJKFT010000010">
    <property type="protein sequence ID" value="MCC9631260.1"/>
    <property type="molecule type" value="Genomic_DNA"/>
</dbReference>
<organism evidence="4 5">
    <name type="scientific">Blastopirellula sediminis</name>
    <dbReference type="NCBI Taxonomy" id="2894196"/>
    <lineage>
        <taxon>Bacteria</taxon>
        <taxon>Pseudomonadati</taxon>
        <taxon>Planctomycetota</taxon>
        <taxon>Planctomycetia</taxon>
        <taxon>Pirellulales</taxon>
        <taxon>Pirellulaceae</taxon>
        <taxon>Blastopirellula</taxon>
    </lineage>
</organism>
<name>A0A9X1MRT3_9BACT</name>
<reference evidence="4" key="1">
    <citation type="submission" date="2021-11" db="EMBL/GenBank/DDBJ databases">
        <title>Genome sequence.</title>
        <authorList>
            <person name="Sun Q."/>
        </authorList>
    </citation>
    <scope>NUCLEOTIDE SEQUENCE</scope>
    <source>
        <strain evidence="4">JC732</strain>
    </source>
</reference>
<proteinExistence type="predicted"/>
<dbReference type="Proteomes" id="UP001139103">
    <property type="component" value="Unassembled WGS sequence"/>
</dbReference>
<keyword evidence="2" id="KW-1133">Transmembrane helix</keyword>